<dbReference type="GO" id="GO:0000470">
    <property type="term" value="P:maturation of LSU-rRNA"/>
    <property type="evidence" value="ECO:0007669"/>
    <property type="project" value="TreeGrafter"/>
</dbReference>
<dbReference type="GO" id="GO:0090730">
    <property type="term" value="C:Las1 complex"/>
    <property type="evidence" value="ECO:0007669"/>
    <property type="project" value="InterPro"/>
</dbReference>
<dbReference type="Pfam" id="PF04031">
    <property type="entry name" value="Las1"/>
    <property type="match status" value="1"/>
</dbReference>
<dbReference type="EMBL" id="HBEW01007321">
    <property type="protein sequence ID" value="CAD8586922.1"/>
    <property type="molecule type" value="Transcribed_RNA"/>
</dbReference>
<dbReference type="GO" id="GO:0004519">
    <property type="term" value="F:endonuclease activity"/>
    <property type="evidence" value="ECO:0007669"/>
    <property type="project" value="InterPro"/>
</dbReference>
<dbReference type="PANTHER" id="PTHR15002:SF0">
    <property type="entry name" value="RIBOSOMAL BIOGENESIS PROTEIN LAS1L"/>
    <property type="match status" value="1"/>
</dbReference>
<proteinExistence type="predicted"/>
<feature type="region of interest" description="Disordered" evidence="1">
    <location>
        <begin position="462"/>
        <end position="527"/>
    </location>
</feature>
<protein>
    <submittedName>
        <fullName evidence="2">Uncharacterized protein</fullName>
    </submittedName>
</protein>
<organism evidence="2">
    <name type="scientific">Ostreococcus mediterraneus</name>
    <dbReference type="NCBI Taxonomy" id="1486918"/>
    <lineage>
        <taxon>Eukaryota</taxon>
        <taxon>Viridiplantae</taxon>
        <taxon>Chlorophyta</taxon>
        <taxon>Mamiellophyceae</taxon>
        <taxon>Mamiellales</taxon>
        <taxon>Bathycoccaceae</taxon>
        <taxon>Ostreococcus</taxon>
    </lineage>
</organism>
<feature type="compositionally biased region" description="Acidic residues" evidence="1">
    <location>
        <begin position="203"/>
        <end position="212"/>
    </location>
</feature>
<gene>
    <name evidence="2" type="ORF">OMED0929_LOCUS6182</name>
</gene>
<feature type="compositionally biased region" description="Acidic residues" evidence="1">
    <location>
        <begin position="506"/>
        <end position="523"/>
    </location>
</feature>
<dbReference type="GO" id="GO:0000460">
    <property type="term" value="P:maturation of 5.8S rRNA"/>
    <property type="evidence" value="ECO:0007669"/>
    <property type="project" value="TreeGrafter"/>
</dbReference>
<dbReference type="InterPro" id="IPR007174">
    <property type="entry name" value="Las1"/>
</dbReference>
<feature type="compositionally biased region" description="Acidic residues" evidence="1">
    <location>
        <begin position="483"/>
        <end position="498"/>
    </location>
</feature>
<accession>A0A7S0KPU1</accession>
<evidence type="ECO:0000313" key="2">
    <source>
        <dbReference type="EMBL" id="CAD8586922.1"/>
    </source>
</evidence>
<reference evidence="2" key="1">
    <citation type="submission" date="2021-01" db="EMBL/GenBank/DDBJ databases">
        <authorList>
            <person name="Corre E."/>
            <person name="Pelletier E."/>
            <person name="Niang G."/>
            <person name="Scheremetjew M."/>
            <person name="Finn R."/>
            <person name="Kale V."/>
            <person name="Holt S."/>
            <person name="Cochrane G."/>
            <person name="Meng A."/>
            <person name="Brown T."/>
            <person name="Cohen L."/>
        </authorList>
    </citation>
    <scope>NUCLEOTIDE SEQUENCE</scope>
    <source>
        <strain evidence="2">Clade-D-RCC2572</strain>
    </source>
</reference>
<name>A0A7S0KPU1_9CHLO</name>
<dbReference type="AlphaFoldDB" id="A0A7S0KPU1"/>
<dbReference type="GO" id="GO:0030687">
    <property type="term" value="C:preribosome, large subunit precursor"/>
    <property type="evidence" value="ECO:0007669"/>
    <property type="project" value="TreeGrafter"/>
</dbReference>
<evidence type="ECO:0000256" key="1">
    <source>
        <dbReference type="SAM" id="MobiDB-lite"/>
    </source>
</evidence>
<feature type="region of interest" description="Disordered" evidence="1">
    <location>
        <begin position="194"/>
        <end position="217"/>
    </location>
</feature>
<sequence>MSARLVPWRTTREWFVVADALAPRQGACDAVGDDECAPSTSTVSTALDVVNAWRARGRVPLAVDVTATLISTIRRDRAREAVDEATLRLTYAMTLIRLVNGATDTSQGRFAAPIATLAAKIGLPRELVDLRHDATHDALPTLRALRRGAMSALAWCRRAYWDAQRDAFEYASAYVRARIEGLCVIESIGRKVEDAKRAPESSSSDEDGDGGEGGDVASHVDVRAKRRMLLGELATMCPKGASHVLVEALGSWPIIARDIDYGDADVRVTHAREFIDERDWRPTLTRLCHRWPGLFASLFDVRVRDMSNACGPHDWAEVMLMCEMAQEFLAASEQKSGVEGALTRAAARFSRDPDASASAKQFVRVVQKLLGATKDAIVAADAASQPSSAPVVSSLEEAKAAQAALVASMAAGRKRKRDSRFERATAWTPCPIGVVSGVPHDELLSAVDVKVRVSSGVASFRASTPRSPLIPKSIRATASASGDDGDEDDNDDNDDDEDARTNVTDMNDDDDEEDDENDLDEDASALNVGGVRVTLTKAQRTAVAASIACLL</sequence>
<dbReference type="PANTHER" id="PTHR15002">
    <property type="entry name" value="RIBOSOMAL BIOGENESIS PROTEIN LAS1L"/>
    <property type="match status" value="1"/>
</dbReference>